<name>A0A1F4NTE0_UNCK3</name>
<accession>A0A1F4NTE0</accession>
<dbReference type="AlphaFoldDB" id="A0A1F4NTE0"/>
<protein>
    <recommendedName>
        <fullName evidence="3">Lipoyl-binding domain-containing protein</fullName>
    </recommendedName>
</protein>
<evidence type="ECO:0008006" key="3">
    <source>
        <dbReference type="Google" id="ProtNLM"/>
    </source>
</evidence>
<gene>
    <name evidence="1" type="ORF">A2V68_03120</name>
</gene>
<organism evidence="1 2">
    <name type="scientific">candidate division Kazan bacterium RBG_13_50_9</name>
    <dbReference type="NCBI Taxonomy" id="1798535"/>
    <lineage>
        <taxon>Bacteria</taxon>
        <taxon>Bacteria division Kazan-3B-28</taxon>
    </lineage>
</organism>
<dbReference type="Proteomes" id="UP000176651">
    <property type="component" value="Unassembled WGS sequence"/>
</dbReference>
<proteinExistence type="predicted"/>
<sequence length="132" mass="14713">MKSRESIVTLYSPLPGQVVDIRSDKLERGAKVQRDDQLICVQFPRPDKAEGANYWLQSPYFGVAFALPIKIGDRVTTETPLILLDLRPDALLRLKTAEAGDCEDAGLDQLFPRVTDNTESHPLPTVDETFGE</sequence>
<dbReference type="EMBL" id="META01000001">
    <property type="protein sequence ID" value="OGB74567.1"/>
    <property type="molecule type" value="Genomic_DNA"/>
</dbReference>
<comment type="caution">
    <text evidence="1">The sequence shown here is derived from an EMBL/GenBank/DDBJ whole genome shotgun (WGS) entry which is preliminary data.</text>
</comment>
<reference evidence="1 2" key="1">
    <citation type="journal article" date="2016" name="Nat. Commun.">
        <title>Thousands of microbial genomes shed light on interconnected biogeochemical processes in an aquifer system.</title>
        <authorList>
            <person name="Anantharaman K."/>
            <person name="Brown C.T."/>
            <person name="Hug L.A."/>
            <person name="Sharon I."/>
            <person name="Castelle C.J."/>
            <person name="Probst A.J."/>
            <person name="Thomas B.C."/>
            <person name="Singh A."/>
            <person name="Wilkins M.J."/>
            <person name="Karaoz U."/>
            <person name="Brodie E.L."/>
            <person name="Williams K.H."/>
            <person name="Hubbard S.S."/>
            <person name="Banfield J.F."/>
        </authorList>
    </citation>
    <scope>NUCLEOTIDE SEQUENCE [LARGE SCALE GENOMIC DNA]</scope>
</reference>
<evidence type="ECO:0000313" key="1">
    <source>
        <dbReference type="EMBL" id="OGB74567.1"/>
    </source>
</evidence>
<evidence type="ECO:0000313" key="2">
    <source>
        <dbReference type="Proteomes" id="UP000176651"/>
    </source>
</evidence>